<comment type="caution">
    <text evidence="1">The sequence shown here is derived from an EMBL/GenBank/DDBJ whole genome shotgun (WGS) entry which is preliminary data.</text>
</comment>
<reference evidence="1 2" key="2">
    <citation type="submission" date="2019-09" db="EMBL/GenBank/DDBJ databases">
        <title>Strain-level analysis of Eubacterium rectale using genomes from metagenomes.</title>
        <authorList>
            <person name="Karcher N."/>
            <person name="Segata N."/>
        </authorList>
    </citation>
    <scope>NUCLEOTIDE SEQUENCE [LARGE SCALE GENOMIC DNA]</scope>
    <source>
        <strain evidence="1 2">L2-21</strain>
    </source>
</reference>
<dbReference type="Pfam" id="PF13707">
    <property type="entry name" value="RloB"/>
    <property type="match status" value="1"/>
</dbReference>
<dbReference type="Proteomes" id="UP000324325">
    <property type="component" value="Unassembled WGS sequence"/>
</dbReference>
<gene>
    <name evidence="1" type="ORF">FYL37_00025</name>
</gene>
<dbReference type="RefSeq" id="WP_148884642.1">
    <property type="nucleotide sequence ID" value="NZ_VSTG01000001.1"/>
</dbReference>
<accession>A0A5S4W116</accession>
<dbReference type="AlphaFoldDB" id="A0A5S4W116"/>
<evidence type="ECO:0000313" key="2">
    <source>
        <dbReference type="Proteomes" id="UP000324325"/>
    </source>
</evidence>
<organism evidence="1 2">
    <name type="scientific">Agathobacter rectalis</name>
    <dbReference type="NCBI Taxonomy" id="39491"/>
    <lineage>
        <taxon>Bacteria</taxon>
        <taxon>Bacillati</taxon>
        <taxon>Bacillota</taxon>
        <taxon>Clostridia</taxon>
        <taxon>Lachnospirales</taxon>
        <taxon>Lachnospiraceae</taxon>
        <taxon>Agathobacter</taxon>
    </lineage>
</organism>
<proteinExistence type="predicted"/>
<dbReference type="InterPro" id="IPR025591">
    <property type="entry name" value="RloB"/>
</dbReference>
<reference evidence="1 2" key="1">
    <citation type="submission" date="2019-08" db="EMBL/GenBank/DDBJ databases">
        <authorList>
            <person name="Duncan S."/>
            <person name="Walker A."/>
        </authorList>
    </citation>
    <scope>NUCLEOTIDE SEQUENCE [LARGE SCALE GENOMIC DNA]</scope>
    <source>
        <strain evidence="1 2">L2-21</strain>
    </source>
</reference>
<evidence type="ECO:0000313" key="1">
    <source>
        <dbReference type="EMBL" id="TYL60026.1"/>
    </source>
</evidence>
<dbReference type="EMBL" id="VSTG01000001">
    <property type="protein sequence ID" value="TYL60026.1"/>
    <property type="molecule type" value="Genomic_DNA"/>
</dbReference>
<name>A0A5S4W116_9FIRM</name>
<sequence length="217" mass="25457">MARKDRMGNRKTREQRSKRRVPEMGYYLVVTDTEATERCFFDGLHDSLPTDMQKKLVIKVVETKTQNLIQKCLEMTVYDAQYRIPWIVFDRDQVMNFDQIIKEAEKVGIHVGWSNPCFEIWMFAYFGNMPAIHDSWVCCSKFGELYKNKTGQSYSKADPDMYKRLVECGEEENALAVATQKYQQCLRDGKTIPSEMCPATRVHELVREIRRKTTPKD</sequence>
<protein>
    <submittedName>
        <fullName evidence="1">RloB domain-containing protein</fullName>
    </submittedName>
</protein>